<keyword evidence="2" id="KW-0472">Membrane</keyword>
<dbReference type="OrthoDB" id="10053392at2759"/>
<keyword evidence="5" id="KW-1185">Reference proteome</keyword>
<dbReference type="GO" id="GO:0005524">
    <property type="term" value="F:ATP binding"/>
    <property type="evidence" value="ECO:0007669"/>
    <property type="project" value="InterPro"/>
</dbReference>
<evidence type="ECO:0000256" key="1">
    <source>
        <dbReference type="SAM" id="MobiDB-lite"/>
    </source>
</evidence>
<dbReference type="Pfam" id="PF00069">
    <property type="entry name" value="Pkinase"/>
    <property type="match status" value="1"/>
</dbReference>
<gene>
    <name evidence="4" type="ORF">SBAD_LOCUS6392</name>
</gene>
<organism evidence="6">
    <name type="scientific">Soboliphyme baturini</name>
    <dbReference type="NCBI Taxonomy" id="241478"/>
    <lineage>
        <taxon>Eukaryota</taxon>
        <taxon>Metazoa</taxon>
        <taxon>Ecdysozoa</taxon>
        <taxon>Nematoda</taxon>
        <taxon>Enoplea</taxon>
        <taxon>Dorylaimia</taxon>
        <taxon>Dioctophymatida</taxon>
        <taxon>Dioctophymatoidea</taxon>
        <taxon>Soboliphymatidae</taxon>
        <taxon>Soboliphyme</taxon>
    </lineage>
</organism>
<dbReference type="InterPro" id="IPR050235">
    <property type="entry name" value="CK1_Ser-Thr_kinase"/>
</dbReference>
<name>A0A183IRZ4_9BILA</name>
<keyword evidence="2" id="KW-1133">Transmembrane helix</keyword>
<sequence>MKLLIIMAPENIGRDLEKFSLNSCETTFCNAFFAIEKRKDPADLFSFEVELQVLKNLTRSRTNYTSQLICSGEMPYYGYIVMPIVGKDIESLLASLRPKHGEHNTRFTLVTAVHVALGCLKGLEELHKIRFIHRDVKPQNFAIGRSPNSRTIYLLDFGLAREYAKLDGSHHRPRARVGFRGTVMYASVSALSNQEQSRRDDLWSWLFILLRITSGTLPWINLKHADNATYKDQIAAYAKSKYEAMSNPEKMFQDCPPEFYDIFILLKALDYYDKPDYAKITRILNACRNRECKNKPFPGLDWEREGNTRETAQGPRQLTLPNPPSFRDGEENVSLAYSQSKKRAGNEQWQSHCGCTDNLTAELFNFCYQHPLNPFLIGKKFSCRWLPYLKNLGLFEPMEYVQAKDLHHPAPAFVTAADKRFFDPAITLIVNFQSHFPRETLIVYDLGFTLEQADQIKTSCNVEYRKFPFEKLPGYVKNLKEYRFKFYIVAVSNILYSLCLFLVCYIKEGGH</sequence>
<reference evidence="6" key="1">
    <citation type="submission" date="2016-06" db="UniProtKB">
        <authorList>
            <consortium name="WormBaseParasite"/>
        </authorList>
    </citation>
    <scope>IDENTIFICATION</scope>
</reference>
<dbReference type="Proteomes" id="UP000270296">
    <property type="component" value="Unassembled WGS sequence"/>
</dbReference>
<keyword evidence="2" id="KW-0812">Transmembrane</keyword>
<dbReference type="EMBL" id="UZAM01009712">
    <property type="protein sequence ID" value="VDP09917.1"/>
    <property type="molecule type" value="Genomic_DNA"/>
</dbReference>
<dbReference type="PANTHER" id="PTHR11909">
    <property type="entry name" value="CASEIN KINASE-RELATED"/>
    <property type="match status" value="1"/>
</dbReference>
<accession>A0A183IRZ4</accession>
<evidence type="ECO:0000313" key="6">
    <source>
        <dbReference type="WBParaSite" id="SBAD_0000663801-mRNA-1"/>
    </source>
</evidence>
<dbReference type="GO" id="GO:0004672">
    <property type="term" value="F:protein kinase activity"/>
    <property type="evidence" value="ECO:0007669"/>
    <property type="project" value="InterPro"/>
</dbReference>
<feature type="transmembrane region" description="Helical" evidence="2">
    <location>
        <begin position="486"/>
        <end position="506"/>
    </location>
</feature>
<evidence type="ECO:0000259" key="3">
    <source>
        <dbReference type="PROSITE" id="PS50011"/>
    </source>
</evidence>
<dbReference type="AlphaFoldDB" id="A0A183IRZ4"/>
<dbReference type="Gene3D" id="1.10.510.10">
    <property type="entry name" value="Transferase(Phosphotransferase) domain 1"/>
    <property type="match status" value="1"/>
</dbReference>
<proteinExistence type="predicted"/>
<dbReference type="InterPro" id="IPR000719">
    <property type="entry name" value="Prot_kinase_dom"/>
</dbReference>
<evidence type="ECO:0000313" key="5">
    <source>
        <dbReference type="Proteomes" id="UP000270296"/>
    </source>
</evidence>
<dbReference type="InterPro" id="IPR011009">
    <property type="entry name" value="Kinase-like_dom_sf"/>
</dbReference>
<feature type="compositionally biased region" description="Polar residues" evidence="1">
    <location>
        <begin position="309"/>
        <end position="320"/>
    </location>
</feature>
<feature type="region of interest" description="Disordered" evidence="1">
    <location>
        <begin position="298"/>
        <end position="328"/>
    </location>
</feature>
<dbReference type="PROSITE" id="PS50011">
    <property type="entry name" value="PROTEIN_KINASE_DOM"/>
    <property type="match status" value="1"/>
</dbReference>
<dbReference type="Pfam" id="PF07801">
    <property type="entry name" value="DUF1647"/>
    <property type="match status" value="1"/>
</dbReference>
<protein>
    <submittedName>
        <fullName evidence="6">Protein kinase domain-containing protein</fullName>
    </submittedName>
</protein>
<dbReference type="SMART" id="SM00220">
    <property type="entry name" value="S_TKc"/>
    <property type="match status" value="1"/>
</dbReference>
<reference evidence="4 5" key="2">
    <citation type="submission" date="2018-11" db="EMBL/GenBank/DDBJ databases">
        <authorList>
            <consortium name="Pathogen Informatics"/>
        </authorList>
    </citation>
    <scope>NUCLEOTIDE SEQUENCE [LARGE SCALE GENOMIC DNA]</scope>
</reference>
<evidence type="ECO:0000256" key="2">
    <source>
        <dbReference type="SAM" id="Phobius"/>
    </source>
</evidence>
<feature type="domain" description="Protein kinase" evidence="3">
    <location>
        <begin position="1"/>
        <end position="298"/>
    </location>
</feature>
<evidence type="ECO:0000313" key="4">
    <source>
        <dbReference type="EMBL" id="VDP09917.1"/>
    </source>
</evidence>
<dbReference type="InterPro" id="IPR012444">
    <property type="entry name" value="DUF1647"/>
</dbReference>
<dbReference type="WBParaSite" id="SBAD_0000663801-mRNA-1">
    <property type="protein sequence ID" value="SBAD_0000663801-mRNA-1"/>
    <property type="gene ID" value="SBAD_0000663801"/>
</dbReference>
<dbReference type="SUPFAM" id="SSF56112">
    <property type="entry name" value="Protein kinase-like (PK-like)"/>
    <property type="match status" value="1"/>
</dbReference>